<name>A0ABW4A462_9ACTN</name>
<proteinExistence type="predicted"/>
<evidence type="ECO:0000313" key="2">
    <source>
        <dbReference type="EMBL" id="MFD1364817.1"/>
    </source>
</evidence>
<evidence type="ECO:0000256" key="1">
    <source>
        <dbReference type="SAM" id="Phobius"/>
    </source>
</evidence>
<dbReference type="EMBL" id="JBHTMK010000006">
    <property type="protein sequence ID" value="MFD1364817.1"/>
    <property type="molecule type" value="Genomic_DNA"/>
</dbReference>
<gene>
    <name evidence="2" type="ORF">ACFQ5G_05600</name>
</gene>
<keyword evidence="3" id="KW-1185">Reference proteome</keyword>
<dbReference type="RefSeq" id="WP_317789513.1">
    <property type="nucleotide sequence ID" value="NZ_AP028461.1"/>
</dbReference>
<sequence>MLTAYLEPIVTQGTATAAVVVGIPVVAKTVLAIWITKDADPKERAAILKAVAELFRWRRP</sequence>
<keyword evidence="1" id="KW-0812">Transmembrane</keyword>
<comment type="caution">
    <text evidence="2">The sequence shown here is derived from an EMBL/GenBank/DDBJ whole genome shotgun (WGS) entry which is preliminary data.</text>
</comment>
<evidence type="ECO:0000313" key="3">
    <source>
        <dbReference type="Proteomes" id="UP001597183"/>
    </source>
</evidence>
<reference evidence="3" key="1">
    <citation type="journal article" date="2019" name="Int. J. Syst. Evol. Microbiol.">
        <title>The Global Catalogue of Microorganisms (GCM) 10K type strain sequencing project: providing services to taxonomists for standard genome sequencing and annotation.</title>
        <authorList>
            <consortium name="The Broad Institute Genomics Platform"/>
            <consortium name="The Broad Institute Genome Sequencing Center for Infectious Disease"/>
            <person name="Wu L."/>
            <person name="Ma J."/>
        </authorList>
    </citation>
    <scope>NUCLEOTIDE SEQUENCE [LARGE SCALE GENOMIC DNA]</scope>
    <source>
        <strain evidence="3">CCM 7526</strain>
    </source>
</reference>
<organism evidence="2 3">
    <name type="scientific">Actinoplanes sichuanensis</name>
    <dbReference type="NCBI Taxonomy" id="512349"/>
    <lineage>
        <taxon>Bacteria</taxon>
        <taxon>Bacillati</taxon>
        <taxon>Actinomycetota</taxon>
        <taxon>Actinomycetes</taxon>
        <taxon>Micromonosporales</taxon>
        <taxon>Micromonosporaceae</taxon>
        <taxon>Actinoplanes</taxon>
    </lineage>
</organism>
<protein>
    <submittedName>
        <fullName evidence="2">Uncharacterized protein</fullName>
    </submittedName>
</protein>
<feature type="transmembrane region" description="Helical" evidence="1">
    <location>
        <begin position="15"/>
        <end position="35"/>
    </location>
</feature>
<keyword evidence="1" id="KW-0472">Membrane</keyword>
<dbReference type="Proteomes" id="UP001597183">
    <property type="component" value="Unassembled WGS sequence"/>
</dbReference>
<accession>A0ABW4A462</accession>
<keyword evidence="1" id="KW-1133">Transmembrane helix</keyword>